<organism evidence="5">
    <name type="scientific">freshwater metagenome</name>
    <dbReference type="NCBI Taxonomy" id="449393"/>
    <lineage>
        <taxon>unclassified sequences</taxon>
        <taxon>metagenomes</taxon>
        <taxon>ecological metagenomes</taxon>
    </lineage>
</organism>
<dbReference type="GO" id="GO:0008270">
    <property type="term" value="F:zinc ion binding"/>
    <property type="evidence" value="ECO:0007669"/>
    <property type="project" value="UniProtKB-KW"/>
</dbReference>
<evidence type="ECO:0000256" key="1">
    <source>
        <dbReference type="ARBA" id="ARBA00022723"/>
    </source>
</evidence>
<name>A0A6J7IX04_9ZZZZ</name>
<sequence length="113" mass="11982">MDDVRRRLAEERSTTLARLASLTADHDAVVAASLDTNADDEHDPEGATIAFERSQIGSLARQVRHHLAEVDAALERVDAGTYGTCERCGAPIGTARLDALPAARLCIRCAAAG</sequence>
<dbReference type="InterPro" id="IPR020458">
    <property type="entry name" value="Znf_DskA_TraR_CS"/>
</dbReference>
<evidence type="ECO:0000313" key="5">
    <source>
        <dbReference type="EMBL" id="CAB4935435.1"/>
    </source>
</evidence>
<dbReference type="InterPro" id="IPR037187">
    <property type="entry name" value="DnaK_N"/>
</dbReference>
<dbReference type="PRINTS" id="PR00618">
    <property type="entry name" value="DKSAZNFINGER"/>
</dbReference>
<keyword evidence="2" id="KW-0863">Zinc-finger</keyword>
<dbReference type="PROSITE" id="PS51128">
    <property type="entry name" value="ZF_DKSA_2"/>
    <property type="match status" value="1"/>
</dbReference>
<dbReference type="PANTHER" id="PTHR33823">
    <property type="entry name" value="RNA POLYMERASE-BINDING TRANSCRIPTION FACTOR DKSA-RELATED"/>
    <property type="match status" value="1"/>
</dbReference>
<evidence type="ECO:0000256" key="3">
    <source>
        <dbReference type="ARBA" id="ARBA00022833"/>
    </source>
</evidence>
<feature type="domain" description="Zinc finger DksA/TraR C4-type" evidence="4">
    <location>
        <begin position="80"/>
        <end position="111"/>
    </location>
</feature>
<dbReference type="InterPro" id="IPR020460">
    <property type="entry name" value="Znf_C4-type_bac"/>
</dbReference>
<gene>
    <name evidence="5" type="ORF">UFOPK3662_01501</name>
</gene>
<dbReference type="PROSITE" id="PS01102">
    <property type="entry name" value="ZF_DKSA_1"/>
    <property type="match status" value="1"/>
</dbReference>
<dbReference type="EMBL" id="CAFBMW010000010">
    <property type="protein sequence ID" value="CAB4935435.1"/>
    <property type="molecule type" value="Genomic_DNA"/>
</dbReference>
<evidence type="ECO:0000259" key="4">
    <source>
        <dbReference type="Pfam" id="PF01258"/>
    </source>
</evidence>
<dbReference type="Gene3D" id="1.20.120.910">
    <property type="entry name" value="DksA, coiled-coil domain"/>
    <property type="match status" value="1"/>
</dbReference>
<accession>A0A6J7IX04</accession>
<dbReference type="Pfam" id="PF01258">
    <property type="entry name" value="zf-dskA_traR"/>
    <property type="match status" value="1"/>
</dbReference>
<keyword evidence="1" id="KW-0479">Metal-binding</keyword>
<protein>
    <submittedName>
        <fullName evidence="5">Unannotated protein</fullName>
    </submittedName>
</protein>
<evidence type="ECO:0000256" key="2">
    <source>
        <dbReference type="ARBA" id="ARBA00022771"/>
    </source>
</evidence>
<dbReference type="SUPFAM" id="SSF57716">
    <property type="entry name" value="Glucocorticoid receptor-like (DNA-binding domain)"/>
    <property type="match status" value="1"/>
</dbReference>
<dbReference type="AlphaFoldDB" id="A0A6J7IX04"/>
<dbReference type="InterPro" id="IPR000962">
    <property type="entry name" value="Znf_DskA_TraR"/>
</dbReference>
<keyword evidence="3" id="KW-0862">Zinc</keyword>
<proteinExistence type="predicted"/>
<reference evidence="5" key="1">
    <citation type="submission" date="2020-05" db="EMBL/GenBank/DDBJ databases">
        <authorList>
            <person name="Chiriac C."/>
            <person name="Salcher M."/>
            <person name="Ghai R."/>
            <person name="Kavagutti S V."/>
        </authorList>
    </citation>
    <scope>NUCLEOTIDE SEQUENCE</scope>
</reference>
<dbReference type="SUPFAM" id="SSF109635">
    <property type="entry name" value="DnaK suppressor protein DksA, alpha-hairpin domain"/>
    <property type="match status" value="1"/>
</dbReference>